<gene>
    <name evidence="1" type="ORF">L6164_014711</name>
</gene>
<accession>A0ACB9NJP0</accession>
<keyword evidence="2" id="KW-1185">Reference proteome</keyword>
<proteinExistence type="predicted"/>
<organism evidence="1 2">
    <name type="scientific">Bauhinia variegata</name>
    <name type="common">Purple orchid tree</name>
    <name type="synonym">Phanera variegata</name>
    <dbReference type="NCBI Taxonomy" id="167791"/>
    <lineage>
        <taxon>Eukaryota</taxon>
        <taxon>Viridiplantae</taxon>
        <taxon>Streptophyta</taxon>
        <taxon>Embryophyta</taxon>
        <taxon>Tracheophyta</taxon>
        <taxon>Spermatophyta</taxon>
        <taxon>Magnoliopsida</taxon>
        <taxon>eudicotyledons</taxon>
        <taxon>Gunneridae</taxon>
        <taxon>Pentapetalae</taxon>
        <taxon>rosids</taxon>
        <taxon>fabids</taxon>
        <taxon>Fabales</taxon>
        <taxon>Fabaceae</taxon>
        <taxon>Cercidoideae</taxon>
        <taxon>Cercideae</taxon>
        <taxon>Bauhiniinae</taxon>
        <taxon>Bauhinia</taxon>
    </lineage>
</organism>
<sequence>MGFSSVHVCMESSDHWLQGTIHEESGMDSSSPSGEMLTCSRPLIERRLRPPHDQALKCPRCDSTHTKFCYYNNYSLTQPRYFCKTCRRYWTKGGTLRNIPVGGGCRKNKKVSSKKSNDPSSLNNQTQPQPGSSSYHHNPKDLQLSFPDMQFSHLSNLLGANGVLGNPSFNIGVLENPRPIDFVESSKLEGLIGASSRNFDFMGNSDHMGMGIGLGDMNGHNGMQPNFNGLCSTPFGGMSLDANNGGTNYIMDSCQRLMLPYDHEDQNAAIDVKPNPKLLSLEWQDQGCSDAGKESFGYLNGLGSWTGIMNGYGTSTTNPLV</sequence>
<dbReference type="Proteomes" id="UP000828941">
    <property type="component" value="Chromosome 6"/>
</dbReference>
<evidence type="ECO:0000313" key="2">
    <source>
        <dbReference type="Proteomes" id="UP000828941"/>
    </source>
</evidence>
<name>A0ACB9NJP0_BAUVA</name>
<reference evidence="1 2" key="1">
    <citation type="journal article" date="2022" name="DNA Res.">
        <title>Chromosomal-level genome assembly of the orchid tree Bauhinia variegata (Leguminosae; Cercidoideae) supports the allotetraploid origin hypothesis of Bauhinia.</title>
        <authorList>
            <person name="Zhong Y."/>
            <person name="Chen Y."/>
            <person name="Zheng D."/>
            <person name="Pang J."/>
            <person name="Liu Y."/>
            <person name="Luo S."/>
            <person name="Meng S."/>
            <person name="Qian L."/>
            <person name="Wei D."/>
            <person name="Dai S."/>
            <person name="Zhou R."/>
        </authorList>
    </citation>
    <scope>NUCLEOTIDE SEQUENCE [LARGE SCALE GENOMIC DNA]</scope>
    <source>
        <strain evidence="1">BV-YZ2020</strain>
    </source>
</reference>
<dbReference type="EMBL" id="CM039431">
    <property type="protein sequence ID" value="KAI4336146.1"/>
    <property type="molecule type" value="Genomic_DNA"/>
</dbReference>
<evidence type="ECO:0000313" key="1">
    <source>
        <dbReference type="EMBL" id="KAI4336146.1"/>
    </source>
</evidence>
<comment type="caution">
    <text evidence="1">The sequence shown here is derived from an EMBL/GenBank/DDBJ whole genome shotgun (WGS) entry which is preliminary data.</text>
</comment>
<protein>
    <submittedName>
        <fullName evidence="1">Uncharacterized protein</fullName>
    </submittedName>
</protein>